<dbReference type="AlphaFoldDB" id="A0A8T1ZPY1"/>
<accession>A0A8T1ZPY1</accession>
<organism evidence="1 2">
    <name type="scientific">Arabidopsis thaliana x Arabidopsis arenosa</name>
    <dbReference type="NCBI Taxonomy" id="1240361"/>
    <lineage>
        <taxon>Eukaryota</taxon>
        <taxon>Viridiplantae</taxon>
        <taxon>Streptophyta</taxon>
        <taxon>Embryophyta</taxon>
        <taxon>Tracheophyta</taxon>
        <taxon>Spermatophyta</taxon>
        <taxon>Magnoliopsida</taxon>
        <taxon>eudicotyledons</taxon>
        <taxon>Gunneridae</taxon>
        <taxon>Pentapetalae</taxon>
        <taxon>rosids</taxon>
        <taxon>malvids</taxon>
        <taxon>Brassicales</taxon>
        <taxon>Brassicaceae</taxon>
        <taxon>Camelineae</taxon>
        <taxon>Arabidopsis</taxon>
    </lineage>
</organism>
<evidence type="ECO:0000313" key="1">
    <source>
        <dbReference type="EMBL" id="KAG7560281.1"/>
    </source>
</evidence>
<sequence>WHLFSLEQISIFKVVGINTTFSGRERCGFSMGNMNASRKLVQEKRIFIKFMIGTHAVS</sequence>
<reference evidence="1 2" key="1">
    <citation type="submission" date="2020-12" db="EMBL/GenBank/DDBJ databases">
        <title>Concerted genomic and epigenomic changes stabilize Arabidopsis allopolyploids.</title>
        <authorList>
            <person name="Chen Z."/>
        </authorList>
    </citation>
    <scope>NUCLEOTIDE SEQUENCE [LARGE SCALE GENOMIC DNA]</scope>
    <source>
        <strain evidence="1">Allo738</strain>
        <tissue evidence="1">Leaf</tissue>
    </source>
</reference>
<comment type="caution">
    <text evidence="1">The sequence shown here is derived from an EMBL/GenBank/DDBJ whole genome shotgun (WGS) entry which is preliminary data.</text>
</comment>
<protein>
    <submittedName>
        <fullName evidence="1">Uncharacterized protein</fullName>
    </submittedName>
</protein>
<keyword evidence="2" id="KW-1185">Reference proteome</keyword>
<feature type="non-terminal residue" evidence="1">
    <location>
        <position position="1"/>
    </location>
</feature>
<dbReference type="EMBL" id="JAEFBK010000010">
    <property type="protein sequence ID" value="KAG7560281.1"/>
    <property type="molecule type" value="Genomic_DNA"/>
</dbReference>
<proteinExistence type="predicted"/>
<dbReference type="Proteomes" id="UP000694240">
    <property type="component" value="Chromosome 10"/>
</dbReference>
<feature type="non-terminal residue" evidence="1">
    <location>
        <position position="58"/>
    </location>
</feature>
<gene>
    <name evidence="1" type="ORF">ISN45_Aa05g018240</name>
</gene>
<evidence type="ECO:0000313" key="2">
    <source>
        <dbReference type="Proteomes" id="UP000694240"/>
    </source>
</evidence>
<name>A0A8T1ZPY1_9BRAS</name>